<keyword evidence="3" id="KW-1185">Reference proteome</keyword>
<name>A0A132C185_9RHOB</name>
<dbReference type="AlphaFoldDB" id="A0A132C185"/>
<organism evidence="2 3">
    <name type="scientific">Tritonibacter horizontis</name>
    <dbReference type="NCBI Taxonomy" id="1768241"/>
    <lineage>
        <taxon>Bacteria</taxon>
        <taxon>Pseudomonadati</taxon>
        <taxon>Pseudomonadota</taxon>
        <taxon>Alphaproteobacteria</taxon>
        <taxon>Rhodobacterales</taxon>
        <taxon>Paracoccaceae</taxon>
        <taxon>Tritonibacter</taxon>
    </lineage>
</organism>
<reference evidence="2 3" key="1">
    <citation type="submission" date="2015-12" db="EMBL/GenBank/DDBJ databases">
        <title>Genome sequence of the marine Rhodobacteraceae strain O3.65, Candidatus Tritonibacter horizontis.</title>
        <authorList>
            <person name="Poehlein A."/>
            <person name="Giebel H.A."/>
            <person name="Voget S."/>
            <person name="Brinkhoff T."/>
        </authorList>
    </citation>
    <scope>NUCLEOTIDE SEQUENCE [LARGE SCALE GENOMIC DNA]</scope>
    <source>
        <strain evidence="2 3">O3.65</strain>
    </source>
</reference>
<dbReference type="RefSeq" id="WP_068241288.1">
    <property type="nucleotide sequence ID" value="NZ_LPUY01000040.1"/>
</dbReference>
<protein>
    <submittedName>
        <fullName evidence="2">Uncharacterized protein</fullName>
    </submittedName>
</protein>
<dbReference type="OrthoDB" id="7866935at2"/>
<evidence type="ECO:0000256" key="1">
    <source>
        <dbReference type="SAM" id="SignalP"/>
    </source>
</evidence>
<dbReference type="EMBL" id="LPUY01000040">
    <property type="protein sequence ID" value="KUP93887.1"/>
    <property type="molecule type" value="Genomic_DNA"/>
</dbReference>
<feature type="signal peptide" evidence="1">
    <location>
        <begin position="1"/>
        <end position="23"/>
    </location>
</feature>
<evidence type="ECO:0000313" key="3">
    <source>
        <dbReference type="Proteomes" id="UP000068382"/>
    </source>
</evidence>
<proteinExistence type="predicted"/>
<evidence type="ECO:0000313" key="2">
    <source>
        <dbReference type="EMBL" id="KUP93887.1"/>
    </source>
</evidence>
<gene>
    <name evidence="2" type="ORF">TRIHO_12080</name>
</gene>
<sequence>MSYLIVSLSCLSAVLLAPLLALAGAPAPMAGEPALVVAAPWSRAVDIARRAAVSEMITAEAPMGVLVIPEDAEDIHRLFDMGAWFVIDGKRIAELCAV</sequence>
<dbReference type="Proteomes" id="UP000068382">
    <property type="component" value="Unassembled WGS sequence"/>
</dbReference>
<comment type="caution">
    <text evidence="2">The sequence shown here is derived from an EMBL/GenBank/DDBJ whole genome shotgun (WGS) entry which is preliminary data.</text>
</comment>
<keyword evidence="1" id="KW-0732">Signal</keyword>
<accession>A0A132C185</accession>
<feature type="chain" id="PRO_5007288755" evidence="1">
    <location>
        <begin position="24"/>
        <end position="98"/>
    </location>
</feature>